<dbReference type="PANTHER" id="PTHR43265">
    <property type="entry name" value="ESTERASE ESTD"/>
    <property type="match status" value="1"/>
</dbReference>
<evidence type="ECO:0000256" key="1">
    <source>
        <dbReference type="ARBA" id="ARBA00022801"/>
    </source>
</evidence>
<dbReference type="InterPro" id="IPR053145">
    <property type="entry name" value="AB_hydrolase_Est10"/>
</dbReference>
<dbReference type="InterPro" id="IPR029058">
    <property type="entry name" value="AB_hydrolase_fold"/>
</dbReference>
<feature type="signal peptide" evidence="2">
    <location>
        <begin position="1"/>
        <end position="23"/>
    </location>
</feature>
<dbReference type="InterPro" id="IPR022742">
    <property type="entry name" value="Hydrolase_4"/>
</dbReference>
<feature type="chain" id="PRO_5039465203" description="Serine aminopeptidase S33 domain-containing protein" evidence="2">
    <location>
        <begin position="24"/>
        <end position="576"/>
    </location>
</feature>
<evidence type="ECO:0000259" key="4">
    <source>
        <dbReference type="Pfam" id="PF12146"/>
    </source>
</evidence>
<evidence type="ECO:0000313" key="6">
    <source>
        <dbReference type="EMBL" id="PZD97617.1"/>
    </source>
</evidence>
<dbReference type="InterPro" id="IPR002471">
    <property type="entry name" value="Pept_S9_AS"/>
</dbReference>
<dbReference type="Pfam" id="PF13026">
    <property type="entry name" value="DUF3887"/>
    <property type="match status" value="1"/>
</dbReference>
<dbReference type="Pfam" id="PF12146">
    <property type="entry name" value="Hydrolase_4"/>
    <property type="match status" value="1"/>
</dbReference>
<dbReference type="SUPFAM" id="SSF53474">
    <property type="entry name" value="alpha/beta-Hydrolases"/>
    <property type="match status" value="1"/>
</dbReference>
<accession>A0A2W1M1T9</accession>
<name>A0A2W1M1T9_9BACL</name>
<evidence type="ECO:0000256" key="2">
    <source>
        <dbReference type="SAM" id="SignalP"/>
    </source>
</evidence>
<organism evidence="6 7">
    <name type="scientific">Paenibacillus sambharensis</name>
    <dbReference type="NCBI Taxonomy" id="1803190"/>
    <lineage>
        <taxon>Bacteria</taxon>
        <taxon>Bacillati</taxon>
        <taxon>Bacillota</taxon>
        <taxon>Bacilli</taxon>
        <taxon>Bacillales</taxon>
        <taxon>Paenibacillaceae</taxon>
        <taxon>Paenibacillus</taxon>
    </lineage>
</organism>
<evidence type="ECO:0000259" key="3">
    <source>
        <dbReference type="Pfam" id="PF07833"/>
    </source>
</evidence>
<comment type="caution">
    <text evidence="6">The sequence shown here is derived from an EMBL/GenBank/DDBJ whole genome shotgun (WGS) entry which is preliminary data.</text>
</comment>
<feature type="domain" description="DUF3887" evidence="5">
    <location>
        <begin position="156"/>
        <end position="247"/>
    </location>
</feature>
<dbReference type="InterPro" id="IPR012854">
    <property type="entry name" value="Cu_amine_oxidase-like_N"/>
</dbReference>
<proteinExistence type="predicted"/>
<feature type="domain" description="Serine aminopeptidase S33" evidence="4">
    <location>
        <begin position="317"/>
        <end position="535"/>
    </location>
</feature>
<keyword evidence="1" id="KW-0378">Hydrolase</keyword>
<protein>
    <recommendedName>
        <fullName evidence="8">Serine aminopeptidase S33 domain-containing protein</fullName>
    </recommendedName>
</protein>
<dbReference type="GO" id="GO:0004252">
    <property type="term" value="F:serine-type endopeptidase activity"/>
    <property type="evidence" value="ECO:0007669"/>
    <property type="project" value="InterPro"/>
</dbReference>
<reference evidence="6 7" key="1">
    <citation type="submission" date="2018-06" db="EMBL/GenBank/DDBJ databases">
        <title>Paenibacillus imtechensis sp. nov.</title>
        <authorList>
            <person name="Pinnaka A.K."/>
            <person name="Singh H."/>
            <person name="Kaur M."/>
        </authorList>
    </citation>
    <scope>NUCLEOTIDE SEQUENCE [LARGE SCALE GENOMIC DNA]</scope>
    <source>
        <strain evidence="6 7">SMB1</strain>
    </source>
</reference>
<dbReference type="EMBL" id="QKRB01000010">
    <property type="protein sequence ID" value="PZD97617.1"/>
    <property type="molecule type" value="Genomic_DNA"/>
</dbReference>
<dbReference type="Gene3D" id="3.40.50.1820">
    <property type="entry name" value="alpha/beta hydrolase"/>
    <property type="match status" value="1"/>
</dbReference>
<dbReference type="PROSITE" id="PS00708">
    <property type="entry name" value="PRO_ENDOPEP_SER"/>
    <property type="match status" value="1"/>
</dbReference>
<dbReference type="InterPro" id="IPR024981">
    <property type="entry name" value="DUF3887"/>
</dbReference>
<dbReference type="SUPFAM" id="SSF55383">
    <property type="entry name" value="Copper amine oxidase, domain N"/>
    <property type="match status" value="1"/>
</dbReference>
<feature type="domain" description="Copper amine oxidase-like N-terminal" evidence="3">
    <location>
        <begin position="38"/>
        <end position="145"/>
    </location>
</feature>
<dbReference type="OrthoDB" id="9809549at2"/>
<evidence type="ECO:0000259" key="5">
    <source>
        <dbReference type="Pfam" id="PF13026"/>
    </source>
</evidence>
<dbReference type="Gene3D" id="3.10.450.590">
    <property type="match status" value="1"/>
</dbReference>
<keyword evidence="2" id="KW-0732">Signal</keyword>
<keyword evidence="7" id="KW-1185">Reference proteome</keyword>
<gene>
    <name evidence="6" type="ORF">DNH61_01725</name>
</gene>
<evidence type="ECO:0000313" key="7">
    <source>
        <dbReference type="Proteomes" id="UP000249522"/>
    </source>
</evidence>
<sequence>MNSLKQKLAAFLALMMLLTIVTALPAAAVQTNTVEVFVNGEPQRYTGAKPYVKDSAVMLPVRATAGMLGMSVDFKRSTLEVVLTSPDCTVVFHTGSSEVSVNGTRVSLNSSTTVHKGRVYVPHALFDSLPGLQVQYDSAEQHIHINHAQQDPEAAAAAVIGLLTTGRYGELAAQYFEPSLAEALPASDLEAVWNQVIGAAGAYLSTESVTTQPSDGGRTIVTAKLVFERMKANVILTMNDQQKLAGLFIQPAAPEDNAEIPKGITEETVVIGEGGTYPLEGTLTLPEQGTGPYPAVVLVQGSGPSDRDESIGAYKPFRDIAWGLAQQGIAVLRYDKRTFAHAASFTKEEASRLTVKEETVDDAIAAANLLKSDERIDSSRVYVAGHSLGGMLAPRIDAEGGDFAGLILLAGSPRPLWEIIYDQNAAFIAKMSDADPKKAANQAWLEAEYKKAKKIAAWTPEKAASETVFGIPASYFKEMDSHSAAEYAKELTKPVLVLQGEDDFQVFADKDYLLWQEQLSHNPSAEFKLYPGLNHFFVDYSGPDEGTTQEYQHPGTVCEQVISDIAKWIHSGTLEK</sequence>
<dbReference type="GO" id="GO:0052689">
    <property type="term" value="F:carboxylic ester hydrolase activity"/>
    <property type="evidence" value="ECO:0007669"/>
    <property type="project" value="TreeGrafter"/>
</dbReference>
<dbReference type="PANTHER" id="PTHR43265:SF1">
    <property type="entry name" value="ESTERASE ESTD"/>
    <property type="match status" value="1"/>
</dbReference>
<dbReference type="AlphaFoldDB" id="A0A2W1M1T9"/>
<dbReference type="Gene3D" id="3.30.457.10">
    <property type="entry name" value="Copper amine oxidase-like, N-terminal domain"/>
    <property type="match status" value="1"/>
</dbReference>
<dbReference type="Pfam" id="PF07833">
    <property type="entry name" value="Cu_amine_oxidN1"/>
    <property type="match status" value="1"/>
</dbReference>
<dbReference type="Proteomes" id="UP000249522">
    <property type="component" value="Unassembled WGS sequence"/>
</dbReference>
<evidence type="ECO:0008006" key="8">
    <source>
        <dbReference type="Google" id="ProtNLM"/>
    </source>
</evidence>
<dbReference type="GO" id="GO:0006508">
    <property type="term" value="P:proteolysis"/>
    <property type="evidence" value="ECO:0007669"/>
    <property type="project" value="InterPro"/>
</dbReference>
<dbReference type="InterPro" id="IPR036582">
    <property type="entry name" value="Mao_N_sf"/>
</dbReference>